<dbReference type="PaxDb" id="121845-A0A3Q0JEV2"/>
<accession>A0A3Q0JEV2</accession>
<feature type="region of interest" description="Disordered" evidence="1">
    <location>
        <begin position="1"/>
        <end position="68"/>
    </location>
</feature>
<reference evidence="3" key="1">
    <citation type="submission" date="2025-08" db="UniProtKB">
        <authorList>
            <consortium name="RefSeq"/>
        </authorList>
    </citation>
    <scope>IDENTIFICATION</scope>
</reference>
<feature type="compositionally biased region" description="Pro residues" evidence="1">
    <location>
        <begin position="15"/>
        <end position="25"/>
    </location>
</feature>
<protein>
    <submittedName>
        <fullName evidence="3">Uncharacterized protein LOC113471781</fullName>
    </submittedName>
</protein>
<evidence type="ECO:0000313" key="2">
    <source>
        <dbReference type="Proteomes" id="UP000079169"/>
    </source>
</evidence>
<organism evidence="2 3">
    <name type="scientific">Diaphorina citri</name>
    <name type="common">Asian citrus psyllid</name>
    <dbReference type="NCBI Taxonomy" id="121845"/>
    <lineage>
        <taxon>Eukaryota</taxon>
        <taxon>Metazoa</taxon>
        <taxon>Ecdysozoa</taxon>
        <taxon>Arthropoda</taxon>
        <taxon>Hexapoda</taxon>
        <taxon>Insecta</taxon>
        <taxon>Pterygota</taxon>
        <taxon>Neoptera</taxon>
        <taxon>Paraneoptera</taxon>
        <taxon>Hemiptera</taxon>
        <taxon>Sternorrhyncha</taxon>
        <taxon>Psylloidea</taxon>
        <taxon>Psyllidae</taxon>
        <taxon>Diaphorininae</taxon>
        <taxon>Diaphorina</taxon>
    </lineage>
</organism>
<dbReference type="Proteomes" id="UP000079169">
    <property type="component" value="Unplaced"/>
</dbReference>
<gene>
    <name evidence="3" type="primary">LOC113471781</name>
</gene>
<evidence type="ECO:0000313" key="3">
    <source>
        <dbReference type="RefSeq" id="XP_026686991.1"/>
    </source>
</evidence>
<sequence length="187" mass="20961">MNGIELDKYDVEELSPPPQQQPPPVATATPSIVFVPSTAYCPPPAQQKSSKKNKKTTKSNRNVAGGKVRSARVPVLPKTINQRSAYFWVDNASESVLRRYVCKRHCAADAAEYYTKDNRQLFRSCTDINFLEPVNGNQVVFKNSCATMPSNWFGSLKNQAFSAKNRFVYLSLAWPTFYLPPTSATIF</sequence>
<dbReference type="KEGG" id="dci:113471781"/>
<dbReference type="RefSeq" id="XP_026686991.1">
    <property type="nucleotide sequence ID" value="XM_026831190.1"/>
</dbReference>
<dbReference type="GeneID" id="113471781"/>
<keyword evidence="2" id="KW-1185">Reference proteome</keyword>
<name>A0A3Q0JEV2_DIACI</name>
<dbReference type="AlphaFoldDB" id="A0A3Q0JEV2"/>
<evidence type="ECO:0000256" key="1">
    <source>
        <dbReference type="SAM" id="MobiDB-lite"/>
    </source>
</evidence>
<proteinExistence type="predicted"/>
<feature type="compositionally biased region" description="Basic residues" evidence="1">
    <location>
        <begin position="49"/>
        <end position="58"/>
    </location>
</feature>
<feature type="compositionally biased region" description="Basic and acidic residues" evidence="1">
    <location>
        <begin position="1"/>
        <end position="11"/>
    </location>
</feature>